<name>A0A6A6CYJ5_ZASCE</name>
<evidence type="ECO:0000313" key="2">
    <source>
        <dbReference type="EMBL" id="KAF2172161.1"/>
    </source>
</evidence>
<proteinExistence type="predicted"/>
<feature type="region of interest" description="Disordered" evidence="1">
    <location>
        <begin position="570"/>
        <end position="611"/>
    </location>
</feature>
<feature type="compositionally biased region" description="Basic and acidic residues" evidence="1">
    <location>
        <begin position="34"/>
        <end position="46"/>
    </location>
</feature>
<dbReference type="EMBL" id="ML993581">
    <property type="protein sequence ID" value="KAF2172161.1"/>
    <property type="molecule type" value="Genomic_DNA"/>
</dbReference>
<feature type="compositionally biased region" description="Polar residues" evidence="1">
    <location>
        <begin position="87"/>
        <end position="98"/>
    </location>
</feature>
<dbReference type="InterPro" id="IPR053221">
    <property type="entry name" value="Burnettramic_acid_biosynth"/>
</dbReference>
<dbReference type="OrthoDB" id="3433125at2759"/>
<feature type="region of interest" description="Disordered" evidence="1">
    <location>
        <begin position="1"/>
        <end position="155"/>
    </location>
</feature>
<dbReference type="PANTHER" id="PTHR38887:SF1">
    <property type="entry name" value="RAS MODIFICATION PROTEIN ERF4"/>
    <property type="match status" value="1"/>
</dbReference>
<feature type="compositionally biased region" description="Gly residues" evidence="1">
    <location>
        <begin position="1"/>
        <end position="19"/>
    </location>
</feature>
<evidence type="ECO:0000313" key="3">
    <source>
        <dbReference type="Proteomes" id="UP000799537"/>
    </source>
</evidence>
<feature type="compositionally biased region" description="Acidic residues" evidence="1">
    <location>
        <begin position="106"/>
        <end position="117"/>
    </location>
</feature>
<reference evidence="2" key="1">
    <citation type="journal article" date="2020" name="Stud. Mycol.">
        <title>101 Dothideomycetes genomes: a test case for predicting lifestyles and emergence of pathogens.</title>
        <authorList>
            <person name="Haridas S."/>
            <person name="Albert R."/>
            <person name="Binder M."/>
            <person name="Bloem J."/>
            <person name="Labutti K."/>
            <person name="Salamov A."/>
            <person name="Andreopoulos B."/>
            <person name="Baker S."/>
            <person name="Barry K."/>
            <person name="Bills G."/>
            <person name="Bluhm B."/>
            <person name="Cannon C."/>
            <person name="Castanera R."/>
            <person name="Culley D."/>
            <person name="Daum C."/>
            <person name="Ezra D."/>
            <person name="Gonzalez J."/>
            <person name="Henrissat B."/>
            <person name="Kuo A."/>
            <person name="Liang C."/>
            <person name="Lipzen A."/>
            <person name="Lutzoni F."/>
            <person name="Magnuson J."/>
            <person name="Mondo S."/>
            <person name="Nolan M."/>
            <person name="Ohm R."/>
            <person name="Pangilinan J."/>
            <person name="Park H.-J."/>
            <person name="Ramirez L."/>
            <person name="Alfaro M."/>
            <person name="Sun H."/>
            <person name="Tritt A."/>
            <person name="Yoshinaga Y."/>
            <person name="Zwiers L.-H."/>
            <person name="Turgeon B."/>
            <person name="Goodwin S."/>
            <person name="Spatafora J."/>
            <person name="Crous P."/>
            <person name="Grigoriev I."/>
        </authorList>
    </citation>
    <scope>NUCLEOTIDE SEQUENCE</scope>
    <source>
        <strain evidence="2">ATCC 36951</strain>
    </source>
</reference>
<gene>
    <name evidence="2" type="ORF">M409DRAFT_62934</name>
</gene>
<sequence length="649" mass="71184">MLRGGGRGGRGGRRGGPIGGLISLVGQGVGLAQEYKEHRKDQREARSASQQDLSSTRSRDPSAIPPEPARGIPEDAPPAYEHVAAQSEVSLQSSQPPSSDAKDEPERWEDDTSDSDIENVSLVDDSEDWELDEALTPSESQSLPSYQESEAMKQGETVDDLVREVMADSKPPLQPPQGGSEPRAVERISLPCPVIIPQRRPRKKARGFVRAYAPVLGDCGIDQDTFLKFLKNFYKSSQASPVFPLIQLAAGIAGMAPSVIAMAVCTAVSIGAQVGEDMEVRARTNNFLDKMNDELFKPVGLYAMIIKYKSDADMQASFGGPFGSLASMIQPARVDVSTNQSIAKFARMGSHESGERSMSDRMQNLRVASGTTRGTIELPEAAPLIFPDIDRKAITHDGPETFKDKTRDAKKFLADYLDRRAQMQYAMQDPNSTLDHGTRPFKSSLADPSHPLYSSGGGLISLVSGGKLSAQDARFDRRRDRAMYKDVRRVERGKDPRREGKRARRYGDDYAGDLDAKIAERRERLQMIVDQRRGYGDGRRGRGSYYDEYEEEEDEGRYSARRGFERGGYAAGGEYGEGSSRGMGRGGYGGGRGRGGRGGMGGGGGRGGPLGMVKRVMREDVLYLMIVNMPSEAELREAREEIEMARNRR</sequence>
<feature type="compositionally biased region" description="Polar residues" evidence="1">
    <location>
        <begin position="47"/>
        <end position="56"/>
    </location>
</feature>
<feature type="region of interest" description="Disordered" evidence="1">
    <location>
        <begin position="430"/>
        <end position="450"/>
    </location>
</feature>
<feature type="compositionally biased region" description="Gly residues" evidence="1">
    <location>
        <begin position="570"/>
        <end position="610"/>
    </location>
</feature>
<protein>
    <submittedName>
        <fullName evidence="2">Uncharacterized protein</fullName>
    </submittedName>
</protein>
<dbReference type="PANTHER" id="PTHR38887">
    <property type="entry name" value="CHROMOSOME 21, WHOLE GENOME SHOTGUN SEQUENCE"/>
    <property type="match status" value="1"/>
</dbReference>
<accession>A0A6A6CYJ5</accession>
<dbReference type="Proteomes" id="UP000799537">
    <property type="component" value="Unassembled WGS sequence"/>
</dbReference>
<keyword evidence="3" id="KW-1185">Reference proteome</keyword>
<evidence type="ECO:0000256" key="1">
    <source>
        <dbReference type="SAM" id="MobiDB-lite"/>
    </source>
</evidence>
<feature type="compositionally biased region" description="Polar residues" evidence="1">
    <location>
        <begin position="137"/>
        <end position="148"/>
    </location>
</feature>
<feature type="compositionally biased region" description="Acidic residues" evidence="1">
    <location>
        <begin position="124"/>
        <end position="133"/>
    </location>
</feature>
<organism evidence="2 3">
    <name type="scientific">Zasmidium cellare ATCC 36951</name>
    <dbReference type="NCBI Taxonomy" id="1080233"/>
    <lineage>
        <taxon>Eukaryota</taxon>
        <taxon>Fungi</taxon>
        <taxon>Dikarya</taxon>
        <taxon>Ascomycota</taxon>
        <taxon>Pezizomycotina</taxon>
        <taxon>Dothideomycetes</taxon>
        <taxon>Dothideomycetidae</taxon>
        <taxon>Mycosphaerellales</taxon>
        <taxon>Mycosphaerellaceae</taxon>
        <taxon>Zasmidium</taxon>
    </lineage>
</organism>
<dbReference type="RefSeq" id="XP_033673050.1">
    <property type="nucleotide sequence ID" value="XM_033815371.1"/>
</dbReference>
<dbReference type="AlphaFoldDB" id="A0A6A6CYJ5"/>
<dbReference type="GeneID" id="54568643"/>